<dbReference type="STRING" id="1619313.EM595_1836"/>
<dbReference type="InterPro" id="IPR047774">
    <property type="entry name" value="SrfA-like"/>
</dbReference>
<organism evidence="1 2">
    <name type="scientific">Duffyella gerundensis</name>
    <dbReference type="NCBI Taxonomy" id="1619313"/>
    <lineage>
        <taxon>Bacteria</taxon>
        <taxon>Pseudomonadati</taxon>
        <taxon>Pseudomonadota</taxon>
        <taxon>Gammaproteobacteria</taxon>
        <taxon>Enterobacterales</taxon>
        <taxon>Erwiniaceae</taxon>
        <taxon>Duffyella</taxon>
    </lineage>
</organism>
<dbReference type="OrthoDB" id="5448848at2"/>
<dbReference type="AlphaFoldDB" id="A0A0U5L5N5"/>
<dbReference type="NCBIfam" id="NF040486">
    <property type="entry name" value="SrfA_fam"/>
    <property type="match status" value="1"/>
</dbReference>
<evidence type="ECO:0000313" key="2">
    <source>
        <dbReference type="Proteomes" id="UP000059419"/>
    </source>
</evidence>
<dbReference type="KEGG" id="ege:EM595_1836"/>
<keyword evidence="2" id="KW-1185">Reference proteome</keyword>
<evidence type="ECO:0000313" key="1">
    <source>
        <dbReference type="EMBL" id="CUU24070.1"/>
    </source>
</evidence>
<dbReference type="RefSeq" id="WP_067430693.1">
    <property type="nucleotide sequence ID" value="NZ_JAOSHQ010000001.1"/>
</dbReference>
<evidence type="ECO:0008006" key="3">
    <source>
        <dbReference type="Google" id="ProtNLM"/>
    </source>
</evidence>
<dbReference type="EMBL" id="LN907827">
    <property type="protein sequence ID" value="CUU24070.1"/>
    <property type="molecule type" value="Genomic_DNA"/>
</dbReference>
<reference evidence="2" key="1">
    <citation type="submission" date="2015-11" db="EMBL/GenBank/DDBJ databases">
        <authorList>
            <person name="Blom J."/>
        </authorList>
    </citation>
    <scope>NUCLEOTIDE SEQUENCE [LARGE SCALE GENOMIC DNA]</scope>
</reference>
<sequence>MTKTFLRSGSLDAVLALGENGQPVFASARQLRETLRLRKQHALADCLAIPQINDAGDRLDWYAPFSGRLKSWRSASDSERRHAIQLLESHQLSVNALSQQALQAEKPAMKLFGALLSKAFQFPDCQYVYLVDGKPVITFWGFVELDKKARQDALDCLRDTLDEAPPLLVQPAEAPPVIVVPPVVMVTEAVAEPAVIAPEAEPEMVAPAPVIAAPVSQSRRRLPIWWLLPPLAIAVAGAVVFLTPSQQPPVASAPVASDPTPARAPAILLSAQKLAQTLPLLPASVASVAPAAAAPAAATAARPAAKDDLVITADTMRIGSTRFLDGRWRVTLPNATQSTGKPVTLRYTLRRGKGSASVVQSDGLRCQADEITAGWTSTGDLAINSRFTAKCSDGSRYRMPQLVCKQGDGAAQCEAQFGETASPMTIKRESK</sequence>
<proteinExistence type="predicted"/>
<dbReference type="PATRIC" id="fig|1619313.3.peg.1907"/>
<dbReference type="Proteomes" id="UP000059419">
    <property type="component" value="Chromosome 1"/>
</dbReference>
<name>A0A0U5L5N5_9GAMM</name>
<accession>A0A0U5L5N5</accession>
<gene>
    <name evidence="1" type="ORF">EM595_1836</name>
</gene>
<protein>
    <recommendedName>
        <fullName evidence="3">SrfA</fullName>
    </recommendedName>
</protein>